<dbReference type="PANTHER" id="PTHR36855:SF1">
    <property type="entry name" value="PEROXISOME MEMBRANE ANCHOR PROTEIN PEX14P N-TERMINAL DOMAIN-CONTAINING PROTEIN"/>
    <property type="match status" value="1"/>
</dbReference>
<feature type="region of interest" description="Disordered" evidence="1">
    <location>
        <begin position="122"/>
        <end position="150"/>
    </location>
</feature>
<evidence type="ECO:0000259" key="3">
    <source>
        <dbReference type="Pfam" id="PF25871"/>
    </source>
</evidence>
<dbReference type="KEGG" id="slb:AWJ20_2824"/>
<dbReference type="Pfam" id="PF25871">
    <property type="entry name" value="HTH_76"/>
    <property type="match status" value="1"/>
</dbReference>
<dbReference type="RefSeq" id="XP_018737677.1">
    <property type="nucleotide sequence ID" value="XM_018879796.1"/>
</dbReference>
<dbReference type="InterPro" id="IPR040554">
    <property type="entry name" value="KPWE_PEX14_dom"/>
</dbReference>
<dbReference type="Pfam" id="PF17733">
    <property type="entry name" value="KPWE_dom"/>
    <property type="match status" value="1"/>
</dbReference>
<dbReference type="GeneID" id="30034778"/>
<organism evidence="4 5">
    <name type="scientific">Sugiyamaella lignohabitans</name>
    <dbReference type="NCBI Taxonomy" id="796027"/>
    <lineage>
        <taxon>Eukaryota</taxon>
        <taxon>Fungi</taxon>
        <taxon>Dikarya</taxon>
        <taxon>Ascomycota</taxon>
        <taxon>Saccharomycotina</taxon>
        <taxon>Dipodascomycetes</taxon>
        <taxon>Dipodascales</taxon>
        <taxon>Trichomonascaceae</taxon>
        <taxon>Sugiyamaella</taxon>
    </lineage>
</organism>
<evidence type="ECO:0000313" key="4">
    <source>
        <dbReference type="EMBL" id="ANB15200.1"/>
    </source>
</evidence>
<dbReference type="PANTHER" id="PTHR36855">
    <property type="entry name" value="CHROMOSOME 10, WHOLE GENOME SHOTGUN SEQUENCE"/>
    <property type="match status" value="1"/>
</dbReference>
<feature type="compositionally biased region" description="Basic and acidic residues" evidence="1">
    <location>
        <begin position="141"/>
        <end position="150"/>
    </location>
</feature>
<accession>A0A161HH41</accession>
<evidence type="ECO:0000256" key="1">
    <source>
        <dbReference type="SAM" id="MobiDB-lite"/>
    </source>
</evidence>
<proteinExistence type="predicted"/>
<feature type="compositionally biased region" description="Polar residues" evidence="1">
    <location>
        <begin position="75"/>
        <end position="101"/>
    </location>
</feature>
<protein>
    <submittedName>
        <fullName evidence="4">Uncharacterized protein</fullName>
    </submittedName>
</protein>
<keyword evidence="5" id="KW-1185">Reference proteome</keyword>
<dbReference type="Proteomes" id="UP000189580">
    <property type="component" value="Chromosome b"/>
</dbReference>
<feature type="region of interest" description="Disordered" evidence="1">
    <location>
        <begin position="73"/>
        <end position="101"/>
    </location>
</feature>
<dbReference type="InterPro" id="IPR058841">
    <property type="entry name" value="HTH_76"/>
</dbReference>
<reference evidence="4 5" key="1">
    <citation type="submission" date="2016-02" db="EMBL/GenBank/DDBJ databases">
        <title>Complete genome sequence and transcriptome regulation of the pentose utilising yeast Sugiyamaella lignohabitans.</title>
        <authorList>
            <person name="Bellasio M."/>
            <person name="Peymann A."/>
            <person name="Valli M."/>
            <person name="Sipitzky M."/>
            <person name="Graf A."/>
            <person name="Sauer M."/>
            <person name="Marx H."/>
            <person name="Mattanovich D."/>
        </authorList>
    </citation>
    <scope>NUCLEOTIDE SEQUENCE [LARGE SCALE GENOMIC DNA]</scope>
    <source>
        <strain evidence="4 5">CBS 10342</strain>
    </source>
</reference>
<dbReference type="OrthoDB" id="9936937at2759"/>
<sequence length="150" mass="16606">MASASEFEAFDAYDFESDQQFQQGLNTLLTTADTADSVQRDSLVLKAKIFFYSKKTGTSIDFNEYESWKNEHNFENSSSTTNSDPNEPSTNRDNSAAGSTESYPLSYQAIVELIMSGKPVPGIKQIPNTVLGETASSQHTAAERKKPWET</sequence>
<dbReference type="EMBL" id="CP014503">
    <property type="protein sequence ID" value="ANB15200.1"/>
    <property type="molecule type" value="Genomic_DNA"/>
</dbReference>
<evidence type="ECO:0000259" key="2">
    <source>
        <dbReference type="Pfam" id="PF17733"/>
    </source>
</evidence>
<dbReference type="AlphaFoldDB" id="A0A161HH41"/>
<name>A0A161HH41_9ASCO</name>
<feature type="domain" description="Peroxisomal membrane protein PEX14-like KPWE" evidence="2">
    <location>
        <begin position="102"/>
        <end position="150"/>
    </location>
</feature>
<evidence type="ECO:0000313" key="5">
    <source>
        <dbReference type="Proteomes" id="UP000189580"/>
    </source>
</evidence>
<feature type="domain" description="PEX14-like helix-turn-helix" evidence="3">
    <location>
        <begin position="5"/>
        <end position="72"/>
    </location>
</feature>
<gene>
    <name evidence="4" type="ORF">AWJ20_2824</name>
</gene>